<comment type="caution">
    <text evidence="3">The sequence shown here is derived from an EMBL/GenBank/DDBJ whole genome shotgun (WGS) entry which is preliminary data.</text>
</comment>
<feature type="region of interest" description="Disordered" evidence="2">
    <location>
        <begin position="172"/>
        <end position="315"/>
    </location>
</feature>
<reference evidence="3 4" key="1">
    <citation type="journal article" date="2015" name="Genome Biol. Evol.">
        <title>Comparative Genomics of a Bacterivorous Green Alga Reveals Evolutionary Causalities and Consequences of Phago-Mixotrophic Mode of Nutrition.</title>
        <authorList>
            <person name="Burns J.A."/>
            <person name="Paasch A."/>
            <person name="Narechania A."/>
            <person name="Kim E."/>
        </authorList>
    </citation>
    <scope>NUCLEOTIDE SEQUENCE [LARGE SCALE GENOMIC DNA]</scope>
    <source>
        <strain evidence="3 4">PLY_AMNH</strain>
    </source>
</reference>
<feature type="region of interest" description="Disordered" evidence="2">
    <location>
        <begin position="1"/>
        <end position="71"/>
    </location>
</feature>
<feature type="coiled-coil region" evidence="1">
    <location>
        <begin position="1461"/>
        <end position="1509"/>
    </location>
</feature>
<feature type="coiled-coil region" evidence="1">
    <location>
        <begin position="1401"/>
        <end position="1432"/>
    </location>
</feature>
<protein>
    <submittedName>
        <fullName evidence="3">Uncharacterized protein</fullName>
    </submittedName>
</protein>
<feature type="coiled-coil region" evidence="1">
    <location>
        <begin position="1300"/>
        <end position="1367"/>
    </location>
</feature>
<feature type="coiled-coil region" evidence="1">
    <location>
        <begin position="610"/>
        <end position="650"/>
    </location>
</feature>
<sequence length="1837" mass="206174">AEAESLREQLAAAQKASAGERGSEDAAAAESASPGGGRRSLLGRVFRRGSQMEQPKGAPDAAEVKGTAEETARVQEELKTAQLQRRQSQQDLQRVELEKQKLEEEVQQHQSEAEQIYRLREEVAALEEALQWVEGSTELNKDGLKLVGGAKIRGKDSQIMKAVKGLEASMKPTGRTSITADTANLPEGLWQPGEESPSPAPYADSRPQRQLSERDQRRLDDEDDQLLALLRTQQEEEEREANELQELAERAQQEAEKQQRELDKERKARRQSRAKWSKAVKDLQDHGEAEKEKRDASESLIRRAEEAEEKLELAERERGWMEDEVKQLQEDAEEVDLLRQEVADLREALSAAEERRQMPQSGDETIELVGVGTGSCTSAVVKKAVQALSSCIAEGRQRSSTTIDATPSMAMKWMAATPGVSNLGSPRARSGSAPLSPRDLHHQSRSVAVPLSPVREPEPEPEQAPSSPAEGERLLKRAQDAESKLSQLESELQLQRETIARKQEAAELARQERQQAAEKEQEQLFDLLKRQEDAETRERAASLADMEAAQMQNHEFAEQLRQMEKEKEAAAQVKLLRQQAAEKEQERLLALLHTQGEEETRERAASHALVAEHEKTCAEMAQQLQQMEKEKEAAAQVKLLRQQAAEREQERLLALLHTQGEEETRERAASHALVAENEKTCAELAQQLQQMEKEKEAAAQAKLLRQQAAEKEQERLLALLHTQGEEETRERAASHAQLESVATRNAELAQQLQQMEKEKEAAAQAKLLRQQAAEKEQERLLALLHTQGEEETRERAASHALVAEHEKTCAEMAQQLQQMEKEKEAAAQVKLLRQQAAEKEQERLLALLHTQGEEETRERAASHAQLESVTTQNAELAQQLQQVAQEQIEKKRRAMEEEEKLLGLLLVQEEVATRERAATHSHLQETEAQRLLLEQQLNQVAREQAEKKRRAEEEEQQLLSLLMRQEEAETRERSASSAEMMQLAHKLQQSESEIASAARAKLERQQSAEEERDQLCGLLMRQQEEEQQLIEEEKSRRLELERHLQEVAREEQKAAQLKLEKQKAAEQEQEHLLGLLMRQGEGEWEESVRLEKQRKAEADQDHLVKLLMSQQEDEKQAERSLVTRNKMLGAVQKIQGSAMQQQKRDYRRTTAALRWKLAVARIRQLKERTWNRMSRSALVEVVEETTIRHQQEKDALTSRVTALPPMPSPAVAGALPHCTLRPGAGAQGQPCDHLVPSQRIRLQRHPIRGEGFRALCSRAKAAVQGAPIETGTSGMDAPGARIPPMSHMNSNFGKDFLAEQERLLRLAAEAEGQLAAQEKKAQGKQLESTTSDLARASAELAASEEHVQALSLELAAAKDQLNVHAANAAPMVIGRRQRATRRGQSAAEGEAATQQHLNEVHDQLRVQAEAAAKRYKEEKENWDQQRKHITEQLNLHEISSKTQRQRADHALTELTQTRLHLDNAQGALARTDEKLAELKQSLSDAKIHNTSLELEVSRLQRELELLKLEASETFTTPMASPSISAVPDTSRTSLFATPGTSTPATPDTSLFATPGSLTPATPDTSLFASPSTSQFASPSTSTPSSPVAGGVQQGGKDETAAGSSSSAETANPMLLSVLKKLQSPKGRDVNDIAKSWRMKKHKRTSVLTPQQLQADHQVIELQNLADSLKQEVEEDPDGIHRTRYLRNLFVVKNKMTTMEQSFQGTRLHSGESTQQHTEWKAKIQDVQKIIKDTEGLLEKLNDDSNVTNVGTRPWENVRRAIDERKKDTTDGGLLMWDDYKGKHPSSQKAEKKQTERQINDFQFVHSLMKLKKSAAYEVADAEAKSEMVNDLINKRIQ</sequence>
<feature type="region of interest" description="Disordered" evidence="2">
    <location>
        <begin position="1772"/>
        <end position="1795"/>
    </location>
</feature>
<feature type="compositionally biased region" description="Basic residues" evidence="2">
    <location>
        <begin position="267"/>
        <end position="278"/>
    </location>
</feature>
<evidence type="ECO:0000313" key="3">
    <source>
        <dbReference type="EMBL" id="KAK3247488.1"/>
    </source>
</evidence>
<dbReference type="Proteomes" id="UP001190700">
    <property type="component" value="Unassembled WGS sequence"/>
</dbReference>
<feature type="compositionally biased region" description="Polar residues" evidence="2">
    <location>
        <begin position="1518"/>
        <end position="1566"/>
    </location>
</feature>
<accession>A0AAE0C4C4</accession>
<evidence type="ECO:0000313" key="4">
    <source>
        <dbReference type="Proteomes" id="UP001190700"/>
    </source>
</evidence>
<name>A0AAE0C4C4_9CHLO</name>
<evidence type="ECO:0000256" key="2">
    <source>
        <dbReference type="SAM" id="MobiDB-lite"/>
    </source>
</evidence>
<feature type="compositionally biased region" description="Basic and acidic residues" evidence="2">
    <location>
        <begin position="211"/>
        <end position="220"/>
    </location>
</feature>
<gene>
    <name evidence="3" type="ORF">CYMTET_43013</name>
</gene>
<feature type="region of interest" description="Disordered" evidence="2">
    <location>
        <begin position="1374"/>
        <end position="1397"/>
    </location>
</feature>
<organism evidence="3 4">
    <name type="scientific">Cymbomonas tetramitiformis</name>
    <dbReference type="NCBI Taxonomy" id="36881"/>
    <lineage>
        <taxon>Eukaryota</taxon>
        <taxon>Viridiplantae</taxon>
        <taxon>Chlorophyta</taxon>
        <taxon>Pyramimonadophyceae</taxon>
        <taxon>Pyramimonadales</taxon>
        <taxon>Pyramimonadaceae</taxon>
        <taxon>Cymbomonas</taxon>
    </lineage>
</organism>
<keyword evidence="4" id="KW-1185">Reference proteome</keyword>
<dbReference type="EMBL" id="LGRX02028924">
    <property type="protein sequence ID" value="KAK3247488.1"/>
    <property type="molecule type" value="Genomic_DNA"/>
</dbReference>
<feature type="compositionally biased region" description="Basic and acidic residues" evidence="2">
    <location>
        <begin position="470"/>
        <end position="483"/>
    </location>
</feature>
<keyword evidence="1" id="KW-0175">Coiled coil</keyword>
<feature type="compositionally biased region" description="Basic and acidic residues" evidence="2">
    <location>
        <begin position="279"/>
        <end position="315"/>
    </location>
</feature>
<feature type="region of interest" description="Disordered" evidence="2">
    <location>
        <begin position="418"/>
        <end position="489"/>
    </location>
</feature>
<feature type="coiled-coil region" evidence="1">
    <location>
        <begin position="802"/>
        <end position="842"/>
    </location>
</feature>
<evidence type="ECO:0000256" key="1">
    <source>
        <dbReference type="SAM" id="Coils"/>
    </source>
</evidence>
<feature type="compositionally biased region" description="Low complexity" evidence="2">
    <location>
        <begin position="16"/>
        <end position="44"/>
    </location>
</feature>
<feature type="coiled-coil region" evidence="1">
    <location>
        <begin position="674"/>
        <end position="714"/>
    </location>
</feature>
<feature type="compositionally biased region" description="Basic and acidic residues" evidence="2">
    <location>
        <begin position="247"/>
        <end position="266"/>
    </location>
</feature>
<feature type="compositionally biased region" description="Low complexity" evidence="2">
    <location>
        <begin position="1567"/>
        <end position="1586"/>
    </location>
</feature>
<feature type="compositionally biased region" description="Basic and acidic residues" evidence="2">
    <location>
        <begin position="62"/>
        <end position="71"/>
    </location>
</feature>
<feature type="coiled-coil region" evidence="1">
    <location>
        <begin position="866"/>
        <end position="1070"/>
    </location>
</feature>
<proteinExistence type="predicted"/>
<feature type="coiled-coil region" evidence="1">
    <location>
        <begin position="738"/>
        <end position="778"/>
    </location>
</feature>
<feature type="coiled-coil region" evidence="1">
    <location>
        <begin position="71"/>
        <end position="129"/>
    </location>
</feature>
<feature type="non-terminal residue" evidence="3">
    <location>
        <position position="1"/>
    </location>
</feature>
<feature type="region of interest" description="Disordered" evidence="2">
    <location>
        <begin position="1518"/>
        <end position="1608"/>
    </location>
</feature>